<dbReference type="Pfam" id="PF00583">
    <property type="entry name" value="Acetyltransf_1"/>
    <property type="match status" value="1"/>
</dbReference>
<dbReference type="PANTHER" id="PTHR47237">
    <property type="entry name" value="SLL0310 PROTEIN"/>
    <property type="match status" value="1"/>
</dbReference>
<dbReference type="InterPro" id="IPR041496">
    <property type="entry name" value="YitH/HolE_GNAT"/>
</dbReference>
<name>A0A2H9PCZ4_9BACT</name>
<dbReference type="CDD" id="cd04301">
    <property type="entry name" value="NAT_SF"/>
    <property type="match status" value="1"/>
</dbReference>
<evidence type="ECO:0000259" key="1">
    <source>
        <dbReference type="PROSITE" id="PS51186"/>
    </source>
</evidence>
<protein>
    <recommendedName>
        <fullName evidence="1">N-acetyltransferase domain-containing protein</fullName>
    </recommendedName>
</protein>
<reference evidence="3" key="1">
    <citation type="submission" date="2017-09" db="EMBL/GenBank/DDBJ databases">
        <title>Depth-based differentiation of microbial function through sediment-hosted aquifers and enrichment of novel symbionts in the deep terrestrial subsurface.</title>
        <authorList>
            <person name="Probst A.J."/>
            <person name="Ladd B."/>
            <person name="Jarett J.K."/>
            <person name="Geller-Mcgrath D.E."/>
            <person name="Sieber C.M.K."/>
            <person name="Emerson J.B."/>
            <person name="Anantharaman K."/>
            <person name="Thomas B.C."/>
            <person name="Malmstrom R."/>
            <person name="Stieglmeier M."/>
            <person name="Klingl A."/>
            <person name="Woyke T."/>
            <person name="Ryan C.M."/>
            <person name="Banfield J.F."/>
        </authorList>
    </citation>
    <scope>NUCLEOTIDE SEQUENCE [LARGE SCALE GENOMIC DNA]</scope>
</reference>
<dbReference type="EMBL" id="PFMS01000014">
    <property type="protein sequence ID" value="PIZ17276.1"/>
    <property type="molecule type" value="Genomic_DNA"/>
</dbReference>
<sequence length="288" mass="32730">MWEKINPDLKMRLMTDADVSLGMALKNIAGWNQVEADWRRFIKLEPQGCFVGNLEGKDVGTVTAICYGTKFSWVGMVLVFPEERRKGIGTTLLKQGIEYCENKGVEVVRLDATPMGKKVYDTIGFKNEYFLERRQGTGQTVKAEGVECLLEEKLAQLISYDELSFGASRANVLENLFAEYPNFALTHFSKDGKIDGYLMYRPGYNAYQIGPWIADTEEIGEKLFCTALSKLNNEKIFFDLPLVNEPAIKIANKYNFTKQRDFIRMFRGENKYPGQPKLIYAISGVEKG</sequence>
<dbReference type="Gene3D" id="3.40.630.90">
    <property type="match status" value="1"/>
</dbReference>
<accession>A0A2H9PCZ4</accession>
<dbReference type="SUPFAM" id="SSF55729">
    <property type="entry name" value="Acyl-CoA N-acyltransferases (Nat)"/>
    <property type="match status" value="1"/>
</dbReference>
<evidence type="ECO:0000313" key="2">
    <source>
        <dbReference type="EMBL" id="PIZ17276.1"/>
    </source>
</evidence>
<dbReference type="PANTHER" id="PTHR47237:SF2">
    <property type="entry name" value="BLL4206 PROTEIN"/>
    <property type="match status" value="1"/>
</dbReference>
<dbReference type="Proteomes" id="UP000234145">
    <property type="component" value="Unassembled WGS sequence"/>
</dbReference>
<feature type="domain" description="N-acetyltransferase" evidence="1">
    <location>
        <begin position="9"/>
        <end position="155"/>
    </location>
</feature>
<dbReference type="InterPro" id="IPR016181">
    <property type="entry name" value="Acyl_CoA_acyltransferase"/>
</dbReference>
<dbReference type="PROSITE" id="PS51186">
    <property type="entry name" value="GNAT"/>
    <property type="match status" value="1"/>
</dbReference>
<dbReference type="Gene3D" id="3.40.630.30">
    <property type="match status" value="1"/>
</dbReference>
<organism evidence="2 3">
    <name type="scientific">Candidatus Desantisbacteria bacterium CG_4_10_14_0_8_um_filter_39_17</name>
    <dbReference type="NCBI Taxonomy" id="1974542"/>
    <lineage>
        <taxon>Bacteria</taxon>
        <taxon>Candidatus Desantisiibacteriota</taxon>
    </lineage>
</organism>
<comment type="caution">
    <text evidence="2">The sequence shown here is derived from an EMBL/GenBank/DDBJ whole genome shotgun (WGS) entry which is preliminary data.</text>
</comment>
<gene>
    <name evidence="2" type="ORF">COY51_00620</name>
</gene>
<dbReference type="InterPro" id="IPR052729">
    <property type="entry name" value="Acyl/Acetyltrans_Enzymes"/>
</dbReference>
<dbReference type="AlphaFoldDB" id="A0A2H9PCZ4"/>
<proteinExistence type="predicted"/>
<dbReference type="InterPro" id="IPR000182">
    <property type="entry name" value="GNAT_dom"/>
</dbReference>
<dbReference type="GO" id="GO:0016747">
    <property type="term" value="F:acyltransferase activity, transferring groups other than amino-acyl groups"/>
    <property type="evidence" value="ECO:0007669"/>
    <property type="project" value="InterPro"/>
</dbReference>
<dbReference type="Pfam" id="PF18014">
    <property type="entry name" value="Acetyltransf_18"/>
    <property type="match status" value="1"/>
</dbReference>
<evidence type="ECO:0000313" key="3">
    <source>
        <dbReference type="Proteomes" id="UP000234145"/>
    </source>
</evidence>